<feature type="region of interest" description="Disordered" evidence="1">
    <location>
        <begin position="60"/>
        <end position="90"/>
    </location>
</feature>
<evidence type="ECO:0000313" key="3">
    <source>
        <dbReference type="Proteomes" id="UP000034164"/>
    </source>
</evidence>
<evidence type="ECO:0000313" key="2">
    <source>
        <dbReference type="EMBL" id="KKZ63602.1"/>
    </source>
</evidence>
<sequence length="90" mass="10098">MMAPRLLPQSESLLALRDTSLLSPLRPITRIPPSPPPREEPRRLLPPRFIPIHREYPLAPPPFNPIPHNETMIPPDQPPSLTPLPPSSKA</sequence>
<evidence type="ECO:0000256" key="1">
    <source>
        <dbReference type="SAM" id="MobiDB-lite"/>
    </source>
</evidence>
<organism evidence="2 3">
    <name type="scientific">[Emmonsia] crescens</name>
    <dbReference type="NCBI Taxonomy" id="73230"/>
    <lineage>
        <taxon>Eukaryota</taxon>
        <taxon>Fungi</taxon>
        <taxon>Dikarya</taxon>
        <taxon>Ascomycota</taxon>
        <taxon>Pezizomycotina</taxon>
        <taxon>Eurotiomycetes</taxon>
        <taxon>Eurotiomycetidae</taxon>
        <taxon>Onygenales</taxon>
        <taxon>Ajellomycetaceae</taxon>
        <taxon>Emergomyces</taxon>
    </lineage>
</organism>
<comment type="caution">
    <text evidence="2">The sequence shown here is derived from an EMBL/GenBank/DDBJ whole genome shotgun (WGS) entry which is preliminary data.</text>
</comment>
<reference evidence="3" key="1">
    <citation type="journal article" date="2015" name="PLoS Genet.">
        <title>The dynamic genome and transcriptome of the human fungal pathogen Blastomyces and close relative Emmonsia.</title>
        <authorList>
            <person name="Munoz J.F."/>
            <person name="Gauthier G.M."/>
            <person name="Desjardins C.A."/>
            <person name="Gallo J.E."/>
            <person name="Holder J."/>
            <person name="Sullivan T.D."/>
            <person name="Marty A.J."/>
            <person name="Carmen J.C."/>
            <person name="Chen Z."/>
            <person name="Ding L."/>
            <person name="Gujja S."/>
            <person name="Magrini V."/>
            <person name="Misas E."/>
            <person name="Mitreva M."/>
            <person name="Priest M."/>
            <person name="Saif S."/>
            <person name="Whiston E.A."/>
            <person name="Young S."/>
            <person name="Zeng Q."/>
            <person name="Goldman W.E."/>
            <person name="Mardis E.R."/>
            <person name="Taylor J.W."/>
            <person name="McEwen J.G."/>
            <person name="Clay O.K."/>
            <person name="Klein B.S."/>
            <person name="Cuomo C.A."/>
        </authorList>
    </citation>
    <scope>NUCLEOTIDE SEQUENCE [LARGE SCALE GENOMIC DNA]</scope>
    <source>
        <strain evidence="3">UAMH 3008</strain>
    </source>
</reference>
<feature type="compositionally biased region" description="Pro residues" evidence="1">
    <location>
        <begin position="75"/>
        <end position="90"/>
    </location>
</feature>
<dbReference type="VEuPathDB" id="FungiDB:EMCG_00112"/>
<name>A0A0G2HZ57_9EURO</name>
<accession>A0A0G2HZ57</accession>
<proteinExistence type="predicted"/>
<dbReference type="EMBL" id="LCZI01000958">
    <property type="protein sequence ID" value="KKZ63602.1"/>
    <property type="molecule type" value="Genomic_DNA"/>
</dbReference>
<dbReference type="AlphaFoldDB" id="A0A0G2HZ57"/>
<feature type="region of interest" description="Disordered" evidence="1">
    <location>
        <begin position="23"/>
        <end position="44"/>
    </location>
</feature>
<dbReference type="Proteomes" id="UP000034164">
    <property type="component" value="Unassembled WGS sequence"/>
</dbReference>
<protein>
    <submittedName>
        <fullName evidence="2">Uncharacterized protein</fullName>
    </submittedName>
</protein>
<gene>
    <name evidence="2" type="ORF">EMCG_00112</name>
</gene>